<dbReference type="RefSeq" id="WP_114405476.1">
    <property type="nucleotide sequence ID" value="NZ_QOWE01000005.1"/>
</dbReference>
<protein>
    <submittedName>
        <fullName evidence="2">NAD-dependent epimerase/dehydratase family protein</fullName>
    </submittedName>
</protein>
<dbReference type="PANTHER" id="PTHR43162:SF1">
    <property type="entry name" value="PRESTALK A DIFFERENTIATION PROTEIN A"/>
    <property type="match status" value="1"/>
</dbReference>
<dbReference type="OrthoDB" id="2149806at2"/>
<dbReference type="SUPFAM" id="SSF51735">
    <property type="entry name" value="NAD(P)-binding Rossmann-fold domains"/>
    <property type="match status" value="1"/>
</dbReference>
<sequence length="304" mass="32400">MKIILTGSLGHISKPLTQELVEKGHAVTVISSKPDKQSAIEALGAIAAIGSLQDADFLTETFTGADAVYTMVPPANYFDHTLDLLAHYHRIGTNYAQAIGQSGVKQVVNLSTIGAHLAAGEGSGILLGAYTVEQILNTLPTDVAITHMRPTSFYYNLYGYSGMIEAEGIIAANYGADGTIPWVSPVDIAAAIANELEKPLVGRTVRYVASEELTGNETAAILGAALEMPDLKWVLISDEQTQQGLVAIGMNPTIAAGLVEMYASLYTGVLAENYYRHKPAVMGNVKLKDFAKEFAAAFHQKQVS</sequence>
<name>A0A368JRM1_9BACT</name>
<proteinExistence type="predicted"/>
<accession>A0A368JRM1</accession>
<organism evidence="2 3">
    <name type="scientific">Larkinella punicea</name>
    <dbReference type="NCBI Taxonomy" id="2315727"/>
    <lineage>
        <taxon>Bacteria</taxon>
        <taxon>Pseudomonadati</taxon>
        <taxon>Bacteroidota</taxon>
        <taxon>Cytophagia</taxon>
        <taxon>Cytophagales</taxon>
        <taxon>Spirosomataceae</taxon>
        <taxon>Larkinella</taxon>
    </lineage>
</organism>
<dbReference type="InterPro" id="IPR016040">
    <property type="entry name" value="NAD(P)-bd_dom"/>
</dbReference>
<gene>
    <name evidence="2" type="ORF">DUE52_08075</name>
</gene>
<dbReference type="Pfam" id="PF13460">
    <property type="entry name" value="NAD_binding_10"/>
    <property type="match status" value="1"/>
</dbReference>
<dbReference type="EMBL" id="QOWE01000005">
    <property type="protein sequence ID" value="RCR70310.1"/>
    <property type="molecule type" value="Genomic_DNA"/>
</dbReference>
<feature type="domain" description="NAD(P)-binding" evidence="1">
    <location>
        <begin position="7"/>
        <end position="117"/>
    </location>
</feature>
<comment type="caution">
    <text evidence="2">The sequence shown here is derived from an EMBL/GenBank/DDBJ whole genome shotgun (WGS) entry which is preliminary data.</text>
</comment>
<dbReference type="Gene3D" id="3.40.50.720">
    <property type="entry name" value="NAD(P)-binding Rossmann-like Domain"/>
    <property type="match status" value="1"/>
</dbReference>
<dbReference type="PANTHER" id="PTHR43162">
    <property type="match status" value="1"/>
</dbReference>
<dbReference type="InterPro" id="IPR036291">
    <property type="entry name" value="NAD(P)-bd_dom_sf"/>
</dbReference>
<dbReference type="Gene3D" id="3.90.25.10">
    <property type="entry name" value="UDP-galactose 4-epimerase, domain 1"/>
    <property type="match status" value="1"/>
</dbReference>
<evidence type="ECO:0000313" key="2">
    <source>
        <dbReference type="EMBL" id="RCR70310.1"/>
    </source>
</evidence>
<evidence type="ECO:0000313" key="3">
    <source>
        <dbReference type="Proteomes" id="UP000253383"/>
    </source>
</evidence>
<dbReference type="InterPro" id="IPR051604">
    <property type="entry name" value="Ergot_Alk_Oxidoreductase"/>
</dbReference>
<evidence type="ECO:0000259" key="1">
    <source>
        <dbReference type="Pfam" id="PF13460"/>
    </source>
</evidence>
<reference evidence="2 3" key="1">
    <citation type="submission" date="2018-07" db="EMBL/GenBank/DDBJ databases">
        <title>Genome analysis of Larkinella rosea.</title>
        <authorList>
            <person name="Zhou Z."/>
            <person name="Wang G."/>
        </authorList>
    </citation>
    <scope>NUCLEOTIDE SEQUENCE [LARGE SCALE GENOMIC DNA]</scope>
    <source>
        <strain evidence="3">zzj9</strain>
    </source>
</reference>
<keyword evidence="3" id="KW-1185">Reference proteome</keyword>
<dbReference type="Proteomes" id="UP000253383">
    <property type="component" value="Unassembled WGS sequence"/>
</dbReference>
<dbReference type="AlphaFoldDB" id="A0A368JRM1"/>